<evidence type="ECO:0000313" key="3">
    <source>
        <dbReference type="RefSeq" id="XP_020091319.1"/>
    </source>
</evidence>
<feature type="compositionally biased region" description="Low complexity" evidence="1">
    <location>
        <begin position="184"/>
        <end position="205"/>
    </location>
</feature>
<feature type="compositionally biased region" description="Basic and acidic residues" evidence="1">
    <location>
        <begin position="121"/>
        <end position="131"/>
    </location>
</feature>
<protein>
    <submittedName>
        <fullName evidence="3">Uncharacterized protein LOC109712234</fullName>
    </submittedName>
</protein>
<keyword evidence="2" id="KW-1185">Reference proteome</keyword>
<gene>
    <name evidence="3" type="primary">LOC109712234</name>
</gene>
<evidence type="ECO:0000313" key="2">
    <source>
        <dbReference type="Proteomes" id="UP000515123"/>
    </source>
</evidence>
<dbReference type="Proteomes" id="UP000515123">
    <property type="component" value="Linkage group 1"/>
</dbReference>
<dbReference type="AlphaFoldDB" id="A0A6P5F5P8"/>
<accession>A0A6P5F5P8</accession>
<feature type="compositionally biased region" description="Polar residues" evidence="1">
    <location>
        <begin position="139"/>
        <end position="148"/>
    </location>
</feature>
<name>A0A6P5F5P8_ANACO</name>
<evidence type="ECO:0000256" key="1">
    <source>
        <dbReference type="SAM" id="MobiDB-lite"/>
    </source>
</evidence>
<dbReference type="RefSeq" id="XP_020091319.1">
    <property type="nucleotide sequence ID" value="XM_020235730.1"/>
</dbReference>
<reference evidence="3" key="2">
    <citation type="submission" date="2025-08" db="UniProtKB">
        <authorList>
            <consortium name="RefSeq"/>
        </authorList>
    </citation>
    <scope>IDENTIFICATION</scope>
    <source>
        <tissue evidence="3">Leaf</tissue>
    </source>
</reference>
<feature type="compositionally biased region" description="Basic and acidic residues" evidence="1">
    <location>
        <begin position="226"/>
        <end position="295"/>
    </location>
</feature>
<organism evidence="2 3">
    <name type="scientific">Ananas comosus</name>
    <name type="common">Pineapple</name>
    <name type="synonym">Ananas ananas</name>
    <dbReference type="NCBI Taxonomy" id="4615"/>
    <lineage>
        <taxon>Eukaryota</taxon>
        <taxon>Viridiplantae</taxon>
        <taxon>Streptophyta</taxon>
        <taxon>Embryophyta</taxon>
        <taxon>Tracheophyta</taxon>
        <taxon>Spermatophyta</taxon>
        <taxon>Magnoliopsida</taxon>
        <taxon>Liliopsida</taxon>
        <taxon>Poales</taxon>
        <taxon>Bromeliaceae</taxon>
        <taxon>Bromelioideae</taxon>
        <taxon>Ananas</taxon>
    </lineage>
</organism>
<proteinExistence type="predicted"/>
<reference evidence="2" key="1">
    <citation type="journal article" date="2015" name="Nat. Genet.">
        <title>The pineapple genome and the evolution of CAM photosynthesis.</title>
        <authorList>
            <person name="Ming R."/>
            <person name="VanBuren R."/>
            <person name="Wai C.M."/>
            <person name="Tang H."/>
            <person name="Schatz M.C."/>
            <person name="Bowers J.E."/>
            <person name="Lyons E."/>
            <person name="Wang M.L."/>
            <person name="Chen J."/>
            <person name="Biggers E."/>
            <person name="Zhang J."/>
            <person name="Huang L."/>
            <person name="Zhang L."/>
            <person name="Miao W."/>
            <person name="Zhang J."/>
            <person name="Ye Z."/>
            <person name="Miao C."/>
            <person name="Lin Z."/>
            <person name="Wang H."/>
            <person name="Zhou H."/>
            <person name="Yim W.C."/>
            <person name="Priest H.D."/>
            <person name="Zheng C."/>
            <person name="Woodhouse M."/>
            <person name="Edger P.P."/>
            <person name="Guyot R."/>
            <person name="Guo H.B."/>
            <person name="Guo H."/>
            <person name="Zheng G."/>
            <person name="Singh R."/>
            <person name="Sharma A."/>
            <person name="Min X."/>
            <person name="Zheng Y."/>
            <person name="Lee H."/>
            <person name="Gurtowski J."/>
            <person name="Sedlazeck F.J."/>
            <person name="Harkess A."/>
            <person name="McKain M.R."/>
            <person name="Liao Z."/>
            <person name="Fang J."/>
            <person name="Liu J."/>
            <person name="Zhang X."/>
            <person name="Zhang Q."/>
            <person name="Hu W."/>
            <person name="Qin Y."/>
            <person name="Wang K."/>
            <person name="Chen L.Y."/>
            <person name="Shirley N."/>
            <person name="Lin Y.R."/>
            <person name="Liu L.Y."/>
            <person name="Hernandez A.G."/>
            <person name="Wright C.L."/>
            <person name="Bulone V."/>
            <person name="Tuskan G.A."/>
            <person name="Heath K."/>
            <person name="Zee F."/>
            <person name="Moore P.H."/>
            <person name="Sunkar R."/>
            <person name="Leebens-Mack J.H."/>
            <person name="Mockler T."/>
            <person name="Bennetzen J.L."/>
            <person name="Freeling M."/>
            <person name="Sankoff D."/>
            <person name="Paterson A.H."/>
            <person name="Zhu X."/>
            <person name="Yang X."/>
            <person name="Smith J.A."/>
            <person name="Cushman J.C."/>
            <person name="Paull R.E."/>
            <person name="Yu Q."/>
        </authorList>
    </citation>
    <scope>NUCLEOTIDE SEQUENCE [LARGE SCALE GENOMIC DNA]</scope>
    <source>
        <strain evidence="2">cv. F153</strain>
    </source>
</reference>
<feature type="compositionally biased region" description="Low complexity" evidence="1">
    <location>
        <begin position="212"/>
        <end position="225"/>
    </location>
</feature>
<feature type="region of interest" description="Disordered" evidence="1">
    <location>
        <begin position="52"/>
        <end position="295"/>
    </location>
</feature>
<sequence>MAIRVSHYLDEVSIVALSLASSPPLFSFSVSSHTALSVVSWPLPLSPTTSFTFSATPRSGRETIHRPSPPSPPRDLSPPSSCSRPLSPRSLPSSRALSTSSTHTTPTPPRHLARCAPGRTRASDPEHHRCDSTFARTHATATRSSPSTPRGAAREAQERGGSGQGYRQGARAAGRQARRRSTKPAGGDPSAARAAARPPAGTPSAPEHRHPAGAAAVPAPRPRLALHGDRTGEVGGAERGERRATGAESGLKGDARRSAGREKTRERGREPAGRGERRESETAGGDGKHREGARE</sequence>
<feature type="compositionally biased region" description="Pro residues" evidence="1">
    <location>
        <begin position="67"/>
        <end position="76"/>
    </location>
</feature>
<feature type="compositionally biased region" description="Low complexity" evidence="1">
    <location>
        <begin position="77"/>
        <end position="105"/>
    </location>
</feature>
<dbReference type="GeneID" id="109712234"/>